<dbReference type="PANTHER" id="PTHR10088:SF4">
    <property type="entry name" value="GLUCOKINASE REGULATORY PROTEIN"/>
    <property type="match status" value="1"/>
</dbReference>
<feature type="active site" evidence="12">
    <location>
        <position position="113"/>
    </location>
</feature>
<dbReference type="GO" id="GO:0097367">
    <property type="term" value="F:carbohydrate derivative binding"/>
    <property type="evidence" value="ECO:0007669"/>
    <property type="project" value="InterPro"/>
</dbReference>
<dbReference type="InterPro" id="IPR005488">
    <property type="entry name" value="Etherase_MurQ"/>
</dbReference>
<dbReference type="RefSeq" id="WP_010899703.1">
    <property type="nucleotide sequence ID" value="NZ_CP040441.1"/>
</dbReference>
<evidence type="ECO:0000256" key="6">
    <source>
        <dbReference type="ARBA" id="ARBA00060672"/>
    </source>
</evidence>
<reference evidence="14" key="1">
    <citation type="submission" date="2015-08" db="EMBL/GenBank/DDBJ databases">
        <title>Complete DNA Sequence of Pseudomonas syringae pv. actinidiae, the Causal Agent of Kiwifruit Canker Disease.</title>
        <authorList>
            <person name="Rikkerink E.H.A."/>
            <person name="Fineran P.C."/>
        </authorList>
    </citation>
    <scope>NUCLEOTIDE SEQUENCE</scope>
    <source>
        <strain evidence="14">DSM 13666</strain>
    </source>
</reference>
<evidence type="ECO:0000256" key="2">
    <source>
        <dbReference type="ARBA" id="ARBA00023239"/>
    </source>
</evidence>
<dbReference type="Pfam" id="PF22645">
    <property type="entry name" value="GKRP_SIS_N"/>
    <property type="match status" value="1"/>
</dbReference>
<dbReference type="PROSITE" id="PS51464">
    <property type="entry name" value="SIS"/>
    <property type="match status" value="1"/>
</dbReference>
<organism evidence="14">
    <name type="scientific">Halalkalibacterium halodurans</name>
    <name type="common">Bacillus halodurans</name>
    <dbReference type="NCBI Taxonomy" id="86665"/>
    <lineage>
        <taxon>Bacteria</taxon>
        <taxon>Bacillati</taxon>
        <taxon>Bacillota</taxon>
        <taxon>Bacilli</taxon>
        <taxon>Bacillales</taxon>
        <taxon>Bacillaceae</taxon>
        <taxon>Halalkalibacterium (ex Joshi et al. 2022)</taxon>
    </lineage>
</organism>
<dbReference type="UniPathway" id="UPA00342"/>
<dbReference type="NCBIfam" id="NF009222">
    <property type="entry name" value="PRK12570.1"/>
    <property type="match status" value="1"/>
</dbReference>
<evidence type="ECO:0000256" key="10">
    <source>
        <dbReference type="ARBA" id="ARBA00077905"/>
    </source>
</evidence>
<feature type="domain" description="SIS" evidence="13">
    <location>
        <begin position="54"/>
        <end position="217"/>
    </location>
</feature>
<dbReference type="FunFam" id="1.10.8.1080:FF:000001">
    <property type="entry name" value="N-acetylmuramic acid 6-phosphate etherase"/>
    <property type="match status" value="1"/>
</dbReference>
<feature type="active site" description="Proton donor" evidence="12">
    <location>
        <position position="82"/>
    </location>
</feature>
<evidence type="ECO:0000313" key="14">
    <source>
        <dbReference type="EMBL" id="KOO37780.1"/>
    </source>
</evidence>
<comment type="pathway">
    <text evidence="6">Cell wall biogenesis.</text>
</comment>
<dbReference type="EC" id="4.2.1.126" evidence="8 12"/>
<dbReference type="NCBIfam" id="NF003915">
    <property type="entry name" value="PRK05441.1"/>
    <property type="match status" value="1"/>
</dbReference>
<comment type="subunit">
    <text evidence="1 12">Homodimer.</text>
</comment>
<evidence type="ECO:0000256" key="9">
    <source>
        <dbReference type="ARBA" id="ARBA00070061"/>
    </source>
</evidence>
<evidence type="ECO:0000256" key="1">
    <source>
        <dbReference type="ARBA" id="ARBA00011738"/>
    </source>
</evidence>
<dbReference type="Gene3D" id="3.40.50.10490">
    <property type="entry name" value="Glucose-6-phosphate isomerase like protein, domain 1"/>
    <property type="match status" value="1"/>
</dbReference>
<dbReference type="GO" id="GO:0097173">
    <property type="term" value="P:N-acetylmuramic acid catabolic process"/>
    <property type="evidence" value="ECO:0007669"/>
    <property type="project" value="UniProtKB-UniPathway"/>
</dbReference>
<evidence type="ECO:0000256" key="12">
    <source>
        <dbReference type="HAMAP-Rule" id="MF_00068"/>
    </source>
</evidence>
<comment type="pathway">
    <text evidence="5">Amino-sugar metabolism; 1,6-anhydro-N-acetylmuramate degradation.</text>
</comment>
<evidence type="ECO:0000256" key="5">
    <source>
        <dbReference type="ARBA" id="ARBA00060595"/>
    </source>
</evidence>
<evidence type="ECO:0000256" key="8">
    <source>
        <dbReference type="ARBA" id="ARBA00067056"/>
    </source>
</evidence>
<dbReference type="CDD" id="cd05007">
    <property type="entry name" value="SIS_Etherase"/>
    <property type="match status" value="1"/>
</dbReference>
<dbReference type="GO" id="GO:0009254">
    <property type="term" value="P:peptidoglycan turnover"/>
    <property type="evidence" value="ECO:0007669"/>
    <property type="project" value="TreeGrafter"/>
</dbReference>
<dbReference type="InterPro" id="IPR046348">
    <property type="entry name" value="SIS_dom_sf"/>
</dbReference>
<dbReference type="GO" id="GO:0016835">
    <property type="term" value="F:carbon-oxygen lyase activity"/>
    <property type="evidence" value="ECO:0007669"/>
    <property type="project" value="UniProtKB-UniRule"/>
</dbReference>
<name>A0A0M0KFZ5_ALKHA</name>
<dbReference type="AlphaFoldDB" id="A0A0M0KFZ5"/>
<keyword evidence="2 12" id="KW-0456">Lyase</keyword>
<dbReference type="SUPFAM" id="SSF53697">
    <property type="entry name" value="SIS domain"/>
    <property type="match status" value="1"/>
</dbReference>
<gene>
    <name evidence="12 14" type="primary">murQ</name>
    <name evidence="14" type="ORF">AMD02_02165</name>
</gene>
<comment type="caution">
    <text evidence="14">The sequence shown here is derived from an EMBL/GenBank/DDBJ whole genome shotgun (WGS) entry which is preliminary data.</text>
</comment>
<comment type="miscellaneous">
    <text evidence="12">A lyase-type mechanism (elimination/hydration) is suggested for the cleavage of the lactyl ether bond of MurNAc 6-phosphate, with the formation of an alpha,beta-unsaturated aldehyde intermediate with (E)-stereochemistry, followed by the syn addition of water to give product.</text>
</comment>
<comment type="pathway">
    <text evidence="12">Amino-sugar metabolism; N-acetylmuramate degradation.</text>
</comment>
<protein>
    <recommendedName>
        <fullName evidence="9 12">N-acetylmuramic acid 6-phosphate etherase</fullName>
        <shortName evidence="12">MurNAc-6-P etherase</shortName>
        <ecNumber evidence="8 12">4.2.1.126</ecNumber>
    </recommendedName>
    <alternativeName>
        <fullName evidence="11 12">N-acetylmuramic acid 6-phosphate hydrolase</fullName>
    </alternativeName>
    <alternativeName>
        <fullName evidence="10 12">N-acetylmuramic acid 6-phosphate lyase</fullName>
    </alternativeName>
</protein>
<dbReference type="OMA" id="CPPTFCT"/>
<dbReference type="GO" id="GO:0046348">
    <property type="term" value="P:amino sugar catabolic process"/>
    <property type="evidence" value="ECO:0007669"/>
    <property type="project" value="InterPro"/>
</dbReference>
<comment type="similarity">
    <text evidence="7 12">Belongs to the GCKR-like family. MurNAc-6-P etherase subfamily.</text>
</comment>
<evidence type="ECO:0000256" key="3">
    <source>
        <dbReference type="ARBA" id="ARBA00023277"/>
    </source>
</evidence>
<evidence type="ECO:0000256" key="7">
    <source>
        <dbReference type="ARBA" id="ARBA00061234"/>
    </source>
</evidence>
<accession>A0A4Y7WXB3</accession>
<dbReference type="NCBIfam" id="TIGR00274">
    <property type="entry name" value="N-acetylmuramic acid 6-phosphate etherase"/>
    <property type="match status" value="1"/>
</dbReference>
<dbReference type="GeneID" id="87599104"/>
<dbReference type="InterPro" id="IPR001347">
    <property type="entry name" value="SIS_dom"/>
</dbReference>
<evidence type="ECO:0000256" key="11">
    <source>
        <dbReference type="ARBA" id="ARBA00084049"/>
    </source>
</evidence>
<dbReference type="GO" id="GO:0016803">
    <property type="term" value="F:ether hydrolase activity"/>
    <property type="evidence" value="ECO:0007669"/>
    <property type="project" value="TreeGrafter"/>
</dbReference>
<keyword evidence="3 12" id="KW-0119">Carbohydrate metabolism</keyword>
<evidence type="ECO:0000256" key="4">
    <source>
        <dbReference type="ARBA" id="ARBA00051747"/>
    </source>
</evidence>
<dbReference type="Gene3D" id="1.10.8.1080">
    <property type="match status" value="1"/>
</dbReference>
<comment type="catalytic activity">
    <reaction evidence="4 12">
        <text>N-acetyl-D-muramate 6-phosphate + H2O = N-acetyl-D-glucosamine 6-phosphate + (R)-lactate</text>
        <dbReference type="Rhea" id="RHEA:26410"/>
        <dbReference type="ChEBI" id="CHEBI:15377"/>
        <dbReference type="ChEBI" id="CHEBI:16004"/>
        <dbReference type="ChEBI" id="CHEBI:57513"/>
        <dbReference type="ChEBI" id="CHEBI:58722"/>
        <dbReference type="EC" id="4.2.1.126"/>
    </reaction>
</comment>
<proteinExistence type="inferred from homology"/>
<dbReference type="EMBL" id="LILD01000001">
    <property type="protein sequence ID" value="KOO37780.1"/>
    <property type="molecule type" value="Genomic_DNA"/>
</dbReference>
<dbReference type="SMR" id="A0A0M0KFZ5"/>
<dbReference type="PATRIC" id="fig|136160.3.peg.640"/>
<dbReference type="HAMAP" id="MF_00068">
    <property type="entry name" value="MurQ"/>
    <property type="match status" value="1"/>
</dbReference>
<comment type="function">
    <text evidence="12">Specifically catalyzes the cleavage of the D-lactyl ether substituent of MurNAc 6-phosphate, producing GlcNAc 6-phosphate and D-lactate.</text>
</comment>
<sequence>MLDKLTTELRNEKTMNLDEMNTIEILTAMNEEDHRVPQQIAQALPAIAPLVEETIKAMKQGGRLIYVGAGTSGRLGVLDAAECPPTFGVAPDRVIGLIAGGEKAFIEAKEGAEDDEGLGEADLKKIQLTVRDVVVGIAASGRTPYVIGALKYANQVGAVTGSLACNRGAAISRIATYPIEVETGSEVLTGSTRLKAGTAQKLVLNMISTTVMIGLGKAYKNLMVDLKPTNEKLRERSKRIIMEATDVEAAVAEKHLREAGGVVKVAIITILTGCSVDQAQMTLDRNGGFIRKAVHELN</sequence>
<dbReference type="PANTHER" id="PTHR10088">
    <property type="entry name" value="GLUCOKINASE REGULATORY PROTEIN"/>
    <property type="match status" value="1"/>
</dbReference>
<dbReference type="InterPro" id="IPR040190">
    <property type="entry name" value="MURQ/GCKR"/>
</dbReference>
<accession>A0A0M0KFZ5</accession>
<dbReference type="FunFam" id="3.40.50.10490:FF:000014">
    <property type="entry name" value="N-acetylmuramic acid 6-phosphate etherase"/>
    <property type="match status" value="1"/>
</dbReference>
<evidence type="ECO:0000259" key="13">
    <source>
        <dbReference type="PROSITE" id="PS51464"/>
    </source>
</evidence>